<dbReference type="SUPFAM" id="SSF52540">
    <property type="entry name" value="P-loop containing nucleoside triphosphate hydrolases"/>
    <property type="match status" value="1"/>
</dbReference>
<dbReference type="OrthoDB" id="88903at2"/>
<accession>A0A2T7B0S4</accession>
<proteinExistence type="predicted"/>
<dbReference type="RefSeq" id="WP_007778991.1">
    <property type="nucleotide sequence ID" value="NZ_CP187986.1"/>
</dbReference>
<dbReference type="PANTHER" id="PTHR22674:SF6">
    <property type="entry name" value="NTPASE KAP FAMILY P-LOOP DOMAIN-CONTAINING PROTEIN 1"/>
    <property type="match status" value="1"/>
</dbReference>
<dbReference type="Gene3D" id="3.40.50.300">
    <property type="entry name" value="P-loop containing nucleotide triphosphate hydrolases"/>
    <property type="match status" value="1"/>
</dbReference>
<name>A0A2T7B0S4_9ENTR</name>
<protein>
    <submittedName>
        <fullName evidence="2">PilA-like protein</fullName>
    </submittedName>
</protein>
<dbReference type="InterPro" id="IPR011646">
    <property type="entry name" value="KAP_P-loop"/>
</dbReference>
<dbReference type="InterPro" id="IPR052754">
    <property type="entry name" value="NTPase_KAP_P-loop"/>
</dbReference>
<organism evidence="2">
    <name type="scientific">Cronobacter turicensis</name>
    <dbReference type="NCBI Taxonomy" id="413502"/>
    <lineage>
        <taxon>Bacteria</taxon>
        <taxon>Pseudomonadati</taxon>
        <taxon>Pseudomonadota</taxon>
        <taxon>Gammaproteobacteria</taxon>
        <taxon>Enterobacterales</taxon>
        <taxon>Enterobacteriaceae</taxon>
        <taxon>Cronobacter</taxon>
    </lineage>
</organism>
<evidence type="ECO:0000313" key="2">
    <source>
        <dbReference type="EMBL" id="PUX18582.1"/>
    </source>
</evidence>
<dbReference type="EMBL" id="MSAG01000034">
    <property type="protein sequence ID" value="PUX18582.1"/>
    <property type="molecule type" value="Genomic_DNA"/>
</dbReference>
<gene>
    <name evidence="2" type="ORF">BS411_19250</name>
</gene>
<dbReference type="PANTHER" id="PTHR22674">
    <property type="entry name" value="NTPASE, KAP FAMILY P-LOOP DOMAIN-CONTAINING 1"/>
    <property type="match status" value="1"/>
</dbReference>
<feature type="domain" description="KAP NTPase" evidence="1">
    <location>
        <begin position="27"/>
        <end position="325"/>
    </location>
</feature>
<dbReference type="Pfam" id="PF07693">
    <property type="entry name" value="KAP_NTPase"/>
    <property type="match status" value="1"/>
</dbReference>
<reference evidence="2" key="1">
    <citation type="submission" date="2016-12" db="EMBL/GenBank/DDBJ databases">
        <title>Analysis of the Molecular Diversity Among Cronobacter Species Isolated from Filth Flies Using a Pan Genomic DNA Microarray.</title>
        <authorList>
            <person name="Pava-Ripoll M."/>
            <person name="Tall B."/>
            <person name="Farber J."/>
            <person name="Fanning S."/>
            <person name="Lehner A."/>
            <person name="Stephan R."/>
            <person name="Pagotto F."/>
            <person name="Iverson C."/>
            <person name="Ziobro G."/>
            <person name="Miller A."/>
            <person name="Pearson R."/>
            <person name="Yan Q."/>
            <person name="Kim M."/>
            <person name="Jeong S."/>
            <person name="Park J."/>
            <person name="Jun S."/>
            <person name="Choi H."/>
            <person name="Chung T."/>
            <person name="Yoo Y."/>
            <person name="Park E."/>
            <person name="Hwang S."/>
            <person name="Lee B."/>
            <person name="Sathyamoorthy V."/>
            <person name="Carter L."/>
            <person name="Mammel M."/>
            <person name="Jackson S."/>
            <person name="Kothary M."/>
            <person name="Patel I."/>
            <person name="Grim C."/>
            <person name="Gopinath G."/>
            <person name="Gangiredla J."/>
            <person name="Chase H."/>
        </authorList>
    </citation>
    <scope>NUCLEOTIDE SEQUENCE [LARGE SCALE GENOMIC DNA]</scope>
    <source>
        <strain evidence="2">MOD1-Sh41s</strain>
    </source>
</reference>
<evidence type="ECO:0000259" key="1">
    <source>
        <dbReference type="Pfam" id="PF07693"/>
    </source>
</evidence>
<dbReference type="InterPro" id="IPR027417">
    <property type="entry name" value="P-loop_NTPase"/>
</dbReference>
<comment type="caution">
    <text evidence="2">The sequence shown here is derived from an EMBL/GenBank/DDBJ whole genome shotgun (WGS) entry which is preliminary data.</text>
</comment>
<dbReference type="AlphaFoldDB" id="A0A2T7B0S4"/>
<dbReference type="GeneID" id="45717750"/>
<sequence>MAAGTELSRAGFEGPVIKAEDDRYGFSAIADGLARSICELDENISTVIGIEGKWGSGKTSLLNLLTARLRQKAPAATEIVPFSPWLISPDESPVTSLLLTIAGRLAKYETAAQADIRNVTTVTGTLVNYAQQTSRRLAPVARLAGKLGVPGLGIAADVMETLGETDLQQRQKTAAELRAELENKITGLGISFIIVIDDLDRLEPAQAVEILRMVRSVADFSRFRYVMCYDREVLAHAVEHGLGVPDGRLYLQKIIPLSFALPRPESFTLRRQFRESALLIWREVSGREPDAHSERLLALFVEVYGERLSTPREVNHALNAIRFRYHGLRDYVYFPDLCLLQLINTVNPEFAAWTEDYLTAWSVVVSRDGSVGEEETKVLTDRLFTALEKFGASRAASPWELLTWLPGITGFDREHLRMFESQRPAEAEQATNQRRLGSSTYWRYYFSFSAPQNVMSDADIQQIIELAASDYSALEARLLDSVTDNGISSRTWFEHILTRLTPGLTENSGDMVQRNLLTFFFRCSDRILPFYRERNLFFRQEDIGIDSLVTQLIQQLMSGRRRETVRFISRLFRKAEAFAWAALYLRDFLRKHSAQGTNKTEPFTAEEAEQLRLALTTRLKETRIRKELSQVPYLSIFLSAWAELAGDEVVREWACEISLTDRAFLQMLLNLRTPVSSSNRGQYLKLNLDHVSRFLGVPVRERLRDIKAQQIPALSGMTAAIEDAIRMNEEH</sequence>